<organism evidence="3 4">
    <name type="scientific">Candidatus Merdicola faecigallinarum</name>
    <dbReference type="NCBI Taxonomy" id="2840862"/>
    <lineage>
        <taxon>Bacteria</taxon>
        <taxon>Bacillati</taxon>
        <taxon>Bacillota</taxon>
        <taxon>Clostridia</taxon>
        <taxon>Candidatus Merdicola</taxon>
    </lineage>
</organism>
<dbReference type="Pfam" id="PF23023">
    <property type="entry name" value="Anti-Pycsar_Apyc1"/>
    <property type="match status" value="1"/>
</dbReference>
<dbReference type="GO" id="GO:0042781">
    <property type="term" value="F:3'-tRNA processing endoribonuclease activity"/>
    <property type="evidence" value="ECO:0007669"/>
    <property type="project" value="TreeGrafter"/>
</dbReference>
<dbReference type="InterPro" id="IPR001279">
    <property type="entry name" value="Metallo-B-lactamas"/>
</dbReference>
<dbReference type="EMBL" id="DVNH01000012">
    <property type="protein sequence ID" value="HIU51271.1"/>
    <property type="molecule type" value="Genomic_DNA"/>
</dbReference>
<keyword evidence="1" id="KW-0255">Endonuclease</keyword>
<evidence type="ECO:0000313" key="4">
    <source>
        <dbReference type="Proteomes" id="UP000824093"/>
    </source>
</evidence>
<dbReference type="SUPFAM" id="SSF56281">
    <property type="entry name" value="Metallo-hydrolase/oxidoreductase"/>
    <property type="match status" value="1"/>
</dbReference>
<dbReference type="PANTHER" id="PTHR46018:SF2">
    <property type="entry name" value="ZINC PHOSPHODIESTERASE ELAC PROTEIN 1"/>
    <property type="match status" value="1"/>
</dbReference>
<dbReference type="CDD" id="cd16272">
    <property type="entry name" value="RNaseZ_MBL-fold"/>
    <property type="match status" value="1"/>
</dbReference>
<reference evidence="3" key="1">
    <citation type="submission" date="2020-10" db="EMBL/GenBank/DDBJ databases">
        <authorList>
            <person name="Gilroy R."/>
        </authorList>
    </citation>
    <scope>NUCLEOTIDE SEQUENCE</scope>
    <source>
        <strain evidence="3">CHK195-15760</strain>
    </source>
</reference>
<proteinExistence type="predicted"/>
<keyword evidence="1" id="KW-0378">Hydrolase</keyword>
<dbReference type="Gene3D" id="3.60.15.10">
    <property type="entry name" value="Ribonuclease Z/Hydroxyacylglutathione hydrolase-like"/>
    <property type="match status" value="1"/>
</dbReference>
<accession>A0A9D1M096</accession>
<keyword evidence="1" id="KW-0540">Nuclease</keyword>
<evidence type="ECO:0000256" key="1">
    <source>
        <dbReference type="ARBA" id="ARBA00022759"/>
    </source>
</evidence>
<evidence type="ECO:0000313" key="3">
    <source>
        <dbReference type="EMBL" id="HIU51271.1"/>
    </source>
</evidence>
<dbReference type="SMART" id="SM00849">
    <property type="entry name" value="Lactamase_B"/>
    <property type="match status" value="1"/>
</dbReference>
<feature type="domain" description="Metallo-beta-lactamase" evidence="2">
    <location>
        <begin position="16"/>
        <end position="216"/>
    </location>
</feature>
<dbReference type="Proteomes" id="UP000824093">
    <property type="component" value="Unassembled WGS sequence"/>
</dbReference>
<gene>
    <name evidence="3" type="ORF">IAB70_01385</name>
</gene>
<evidence type="ECO:0000259" key="2">
    <source>
        <dbReference type="SMART" id="SM00849"/>
    </source>
</evidence>
<comment type="caution">
    <text evidence="3">The sequence shown here is derived from an EMBL/GenBank/DDBJ whole genome shotgun (WGS) entry which is preliminary data.</text>
</comment>
<reference evidence="3" key="2">
    <citation type="journal article" date="2021" name="PeerJ">
        <title>Extensive microbial diversity within the chicken gut microbiome revealed by metagenomics and culture.</title>
        <authorList>
            <person name="Gilroy R."/>
            <person name="Ravi A."/>
            <person name="Getino M."/>
            <person name="Pursley I."/>
            <person name="Horton D.L."/>
            <person name="Alikhan N.F."/>
            <person name="Baker D."/>
            <person name="Gharbi K."/>
            <person name="Hall N."/>
            <person name="Watson M."/>
            <person name="Adriaenssens E.M."/>
            <person name="Foster-Nyarko E."/>
            <person name="Jarju S."/>
            <person name="Secka A."/>
            <person name="Antonio M."/>
            <person name="Oren A."/>
            <person name="Chaudhuri R.R."/>
            <person name="La Ragione R."/>
            <person name="Hildebrand F."/>
            <person name="Pallen M.J."/>
        </authorList>
    </citation>
    <scope>NUCLEOTIDE SEQUENCE</scope>
    <source>
        <strain evidence="3">CHK195-15760</strain>
    </source>
</reference>
<dbReference type="AlphaFoldDB" id="A0A9D1M096"/>
<sequence>MKLKLVGTGAIIGKERSACSLVDEKILIDCGNGILKTLTEQGIDINNIEAILITHLHADHFFDLPFFILLKNIYKPQKVTKIYCPKGTEKIIEHLGNDYIAGQASAFENWKNNSKVEFVEFDDLKDEEIVKGYYANSYIVEHGEQKPAYGYVIRKENKAIGFSGDSTYCESIDIIVQNTDIAVLDMSFPQRHKAHMGVDDIEMISNKFNKKIVATHMSKPARELAKDKNIKNLIIPNDGDEIEI</sequence>
<name>A0A9D1M096_9FIRM</name>
<dbReference type="InterPro" id="IPR036866">
    <property type="entry name" value="RibonucZ/Hydroxyglut_hydro"/>
</dbReference>
<dbReference type="PANTHER" id="PTHR46018">
    <property type="entry name" value="ZINC PHOSPHODIESTERASE ELAC PROTEIN 1"/>
    <property type="match status" value="1"/>
</dbReference>
<protein>
    <submittedName>
        <fullName evidence="3">Ribonuclease Z</fullName>
    </submittedName>
</protein>